<comment type="caution">
    <text evidence="2">The sequence shown here is derived from an EMBL/GenBank/DDBJ whole genome shotgun (WGS) entry which is preliminary data.</text>
</comment>
<accession>A0AAV6TX92</accession>
<sequence length="93" mass="10510">MSLPADLDIEIISNFYSLVHCEQLFRELQDYKFQDLNLCFNGKSYTSRRKVLGFGDSGLSYAVSGTSVHALPWTPTLLDIKKDVGNKTGQEYN</sequence>
<evidence type="ECO:0000256" key="1">
    <source>
        <dbReference type="ARBA" id="ARBA00001954"/>
    </source>
</evidence>
<evidence type="ECO:0000313" key="3">
    <source>
        <dbReference type="Proteomes" id="UP000827092"/>
    </source>
</evidence>
<dbReference type="Gene3D" id="2.60.120.590">
    <property type="entry name" value="Alpha-ketoglutarate-dependent dioxygenase AlkB-like"/>
    <property type="match status" value="1"/>
</dbReference>
<proteinExistence type="predicted"/>
<protein>
    <submittedName>
        <fullName evidence="2">Uncharacterized protein</fullName>
    </submittedName>
</protein>
<gene>
    <name evidence="2" type="ORF">JTE90_028602</name>
</gene>
<dbReference type="InterPro" id="IPR037151">
    <property type="entry name" value="AlkB-like_sf"/>
</dbReference>
<dbReference type="Proteomes" id="UP000827092">
    <property type="component" value="Unassembled WGS sequence"/>
</dbReference>
<comment type="cofactor">
    <cofactor evidence="1">
        <name>Fe(2+)</name>
        <dbReference type="ChEBI" id="CHEBI:29033"/>
    </cofactor>
</comment>
<dbReference type="SUPFAM" id="SSF51197">
    <property type="entry name" value="Clavaminate synthase-like"/>
    <property type="match status" value="1"/>
</dbReference>
<evidence type="ECO:0000313" key="2">
    <source>
        <dbReference type="EMBL" id="KAG8176620.1"/>
    </source>
</evidence>
<organism evidence="2 3">
    <name type="scientific">Oedothorax gibbosus</name>
    <dbReference type="NCBI Taxonomy" id="931172"/>
    <lineage>
        <taxon>Eukaryota</taxon>
        <taxon>Metazoa</taxon>
        <taxon>Ecdysozoa</taxon>
        <taxon>Arthropoda</taxon>
        <taxon>Chelicerata</taxon>
        <taxon>Arachnida</taxon>
        <taxon>Araneae</taxon>
        <taxon>Araneomorphae</taxon>
        <taxon>Entelegynae</taxon>
        <taxon>Araneoidea</taxon>
        <taxon>Linyphiidae</taxon>
        <taxon>Erigoninae</taxon>
        <taxon>Oedothorax</taxon>
    </lineage>
</organism>
<dbReference type="EMBL" id="JAFNEN010000862">
    <property type="protein sequence ID" value="KAG8176620.1"/>
    <property type="molecule type" value="Genomic_DNA"/>
</dbReference>
<dbReference type="AlphaFoldDB" id="A0AAV6TX92"/>
<name>A0AAV6TX92_9ARAC</name>
<reference evidence="2 3" key="1">
    <citation type="journal article" date="2022" name="Nat. Ecol. Evol.">
        <title>A masculinizing supergene underlies an exaggerated male reproductive morph in a spider.</title>
        <authorList>
            <person name="Hendrickx F."/>
            <person name="De Corte Z."/>
            <person name="Sonet G."/>
            <person name="Van Belleghem S.M."/>
            <person name="Kostlbacher S."/>
            <person name="Vangestel C."/>
        </authorList>
    </citation>
    <scope>NUCLEOTIDE SEQUENCE [LARGE SCALE GENOMIC DNA]</scope>
    <source>
        <strain evidence="2">W744_W776</strain>
    </source>
</reference>
<keyword evidence="3" id="KW-1185">Reference proteome</keyword>